<dbReference type="ExpressionAtlas" id="A9PEB8">
    <property type="expression patterns" value="baseline and differential"/>
</dbReference>
<feature type="compositionally biased region" description="Polar residues" evidence="1">
    <location>
        <begin position="1"/>
        <end position="33"/>
    </location>
</feature>
<proteinExistence type="evidence at transcript level"/>
<dbReference type="EMBL" id="EF146665">
    <property type="protein sequence ID" value="ABK94721.1"/>
    <property type="molecule type" value="mRNA"/>
</dbReference>
<sequence>MESESITASSSNDTSGSIHGSIDTDLSGNTKATLTVERNPANHIMDGLLRRWDLFRNGR</sequence>
<evidence type="ECO:0000313" key="2">
    <source>
        <dbReference type="EMBL" id="ABK94721.1"/>
    </source>
</evidence>
<accession>A9PEB8</accession>
<organism evidence="2">
    <name type="scientific">Populus trichocarpa</name>
    <name type="common">Western balsam poplar</name>
    <name type="synonym">Populus balsamifera subsp. trichocarpa</name>
    <dbReference type="NCBI Taxonomy" id="3694"/>
    <lineage>
        <taxon>Eukaryota</taxon>
        <taxon>Viridiplantae</taxon>
        <taxon>Streptophyta</taxon>
        <taxon>Embryophyta</taxon>
        <taxon>Tracheophyta</taxon>
        <taxon>Spermatophyta</taxon>
        <taxon>Magnoliopsida</taxon>
        <taxon>eudicotyledons</taxon>
        <taxon>Gunneridae</taxon>
        <taxon>Pentapetalae</taxon>
        <taxon>rosids</taxon>
        <taxon>fabids</taxon>
        <taxon>Malpighiales</taxon>
        <taxon>Salicaceae</taxon>
        <taxon>Saliceae</taxon>
        <taxon>Populus</taxon>
    </lineage>
</organism>
<reference evidence="2" key="1">
    <citation type="journal article" date="2008" name="BMC Genomics">
        <title>Analysis of 4,664 high-quality sequence-finished poplar full-length cDNA clones and their utility for the discovery of genes responding to insect feeding.</title>
        <authorList>
            <person name="Ralph S.G."/>
            <person name="Chun H.J."/>
            <person name="Cooper D."/>
            <person name="Kirkpatrick R."/>
            <person name="Kolosova N."/>
            <person name="Gunter L."/>
            <person name="Tuskan G.A."/>
            <person name="Douglas C.J."/>
            <person name="Holt R.A."/>
            <person name="Jones S.J."/>
            <person name="Marra M.A."/>
            <person name="Bohlmann J."/>
        </authorList>
    </citation>
    <scope>NUCLEOTIDE SEQUENCE</scope>
    <source>
        <tissue evidence="2">Young and mature leaves</tissue>
    </source>
</reference>
<feature type="region of interest" description="Disordered" evidence="1">
    <location>
        <begin position="1"/>
        <end position="40"/>
    </location>
</feature>
<evidence type="ECO:0000256" key="1">
    <source>
        <dbReference type="SAM" id="MobiDB-lite"/>
    </source>
</evidence>
<name>A9PEB8_POPTR</name>
<protein>
    <submittedName>
        <fullName evidence="2">Uncharacterized protein</fullName>
    </submittedName>
</protein>
<dbReference type="AlphaFoldDB" id="A9PEB8"/>